<proteinExistence type="predicted"/>
<dbReference type="EMBL" id="JAWDGP010007404">
    <property type="protein sequence ID" value="KAK3720697.1"/>
    <property type="molecule type" value="Genomic_DNA"/>
</dbReference>
<accession>A0AAE0XWN0</accession>
<feature type="non-terminal residue" evidence="1">
    <location>
        <position position="1"/>
    </location>
</feature>
<sequence length="236" mass="26113">VTKFGKSGIWDESYTEVDDVTYTDNPLGVKVLFTYDNTNNRFIYRAEGCGLEVIHTPYDLAMKLNQKQVPGLSVEISKNNEPTYFSNDKVMCLVPRARGGALYEDIQVGFLSYERSLVLRAFKAGITQNVHGGGDAQCTSIGNRLKTCNLHKQKLAMMKCDWILNNIHFVKCYDKSVPGQKLLTLFNSCVTSWCSNSLCTEAIQLINTAGCGTLPSVPQLRQFMRGAACPGGSSEI</sequence>
<evidence type="ECO:0000313" key="2">
    <source>
        <dbReference type="Proteomes" id="UP001283361"/>
    </source>
</evidence>
<protein>
    <submittedName>
        <fullName evidence="1">Uncharacterized protein</fullName>
    </submittedName>
</protein>
<dbReference type="Proteomes" id="UP001283361">
    <property type="component" value="Unassembled WGS sequence"/>
</dbReference>
<keyword evidence="2" id="KW-1185">Reference proteome</keyword>
<dbReference type="AlphaFoldDB" id="A0AAE0XWN0"/>
<organism evidence="1 2">
    <name type="scientific">Elysia crispata</name>
    <name type="common">lettuce slug</name>
    <dbReference type="NCBI Taxonomy" id="231223"/>
    <lineage>
        <taxon>Eukaryota</taxon>
        <taxon>Metazoa</taxon>
        <taxon>Spiralia</taxon>
        <taxon>Lophotrochozoa</taxon>
        <taxon>Mollusca</taxon>
        <taxon>Gastropoda</taxon>
        <taxon>Heterobranchia</taxon>
        <taxon>Euthyneura</taxon>
        <taxon>Panpulmonata</taxon>
        <taxon>Sacoglossa</taxon>
        <taxon>Placobranchoidea</taxon>
        <taxon>Plakobranchidae</taxon>
        <taxon>Elysia</taxon>
    </lineage>
</organism>
<evidence type="ECO:0000313" key="1">
    <source>
        <dbReference type="EMBL" id="KAK3720697.1"/>
    </source>
</evidence>
<reference evidence="1" key="1">
    <citation type="journal article" date="2023" name="G3 (Bethesda)">
        <title>A reference genome for the long-term kleptoplast-retaining sea slug Elysia crispata morphotype clarki.</title>
        <authorList>
            <person name="Eastman K.E."/>
            <person name="Pendleton A.L."/>
            <person name="Shaikh M.A."/>
            <person name="Suttiyut T."/>
            <person name="Ogas R."/>
            <person name="Tomko P."/>
            <person name="Gavelis G."/>
            <person name="Widhalm J.R."/>
            <person name="Wisecaver J.H."/>
        </authorList>
    </citation>
    <scope>NUCLEOTIDE SEQUENCE</scope>
    <source>
        <strain evidence="1">ECLA1</strain>
    </source>
</reference>
<comment type="caution">
    <text evidence="1">The sequence shown here is derived from an EMBL/GenBank/DDBJ whole genome shotgun (WGS) entry which is preliminary data.</text>
</comment>
<gene>
    <name evidence="1" type="ORF">RRG08_057168</name>
</gene>
<name>A0AAE0XWN0_9GAST</name>